<feature type="non-terminal residue" evidence="1">
    <location>
        <position position="82"/>
    </location>
</feature>
<organism evidence="1">
    <name type="scientific">Nothobranchius furzeri</name>
    <name type="common">Turquoise killifish</name>
    <dbReference type="NCBI Taxonomy" id="105023"/>
    <lineage>
        <taxon>Eukaryota</taxon>
        <taxon>Metazoa</taxon>
        <taxon>Chordata</taxon>
        <taxon>Craniata</taxon>
        <taxon>Vertebrata</taxon>
        <taxon>Euteleostomi</taxon>
        <taxon>Actinopterygii</taxon>
        <taxon>Neopterygii</taxon>
        <taxon>Teleostei</taxon>
        <taxon>Neoteleostei</taxon>
        <taxon>Acanthomorphata</taxon>
        <taxon>Ovalentaria</taxon>
        <taxon>Atherinomorphae</taxon>
        <taxon>Cyprinodontiformes</taxon>
        <taxon>Nothobranchiidae</taxon>
        <taxon>Nothobranchius</taxon>
    </lineage>
</organism>
<proteinExistence type="predicted"/>
<dbReference type="AlphaFoldDB" id="A0A1A8A8K2"/>
<dbReference type="EMBL" id="HADY01012924">
    <property type="protein sequence ID" value="SBP51409.1"/>
    <property type="molecule type" value="Transcribed_RNA"/>
</dbReference>
<sequence>CCAESFCVQVGVSGEQLLSICSSVVRGFKERRDNSSVPDDYSVLGSILASSLPVSSLFLSPVNLASLYLPALFPLTSLPCTY</sequence>
<keyword evidence="1" id="KW-0378">Hydrolase</keyword>
<evidence type="ECO:0000313" key="1">
    <source>
        <dbReference type="EMBL" id="SBP51409.1"/>
    </source>
</evidence>
<dbReference type="GO" id="GO:0004519">
    <property type="term" value="F:endonuclease activity"/>
    <property type="evidence" value="ECO:0007669"/>
    <property type="project" value="UniProtKB-KW"/>
</dbReference>
<name>A0A1A8A8K2_NOTFU</name>
<keyword evidence="1" id="KW-0540">Nuclease</keyword>
<reference evidence="1" key="2">
    <citation type="submission" date="2016-06" db="EMBL/GenBank/DDBJ databases">
        <title>The genome of a short-lived fish provides insights into sex chromosome evolution and the genetic control of aging.</title>
        <authorList>
            <person name="Reichwald K."/>
            <person name="Felder M."/>
            <person name="Petzold A."/>
            <person name="Koch P."/>
            <person name="Groth M."/>
            <person name="Platzer M."/>
        </authorList>
    </citation>
    <scope>NUCLEOTIDE SEQUENCE</scope>
    <source>
        <tissue evidence="1">Brain</tissue>
    </source>
</reference>
<keyword evidence="1" id="KW-0255">Endonuclease</keyword>
<reference evidence="1" key="1">
    <citation type="submission" date="2016-05" db="EMBL/GenBank/DDBJ databases">
        <authorList>
            <person name="Lavstsen T."/>
            <person name="Jespersen J.S."/>
        </authorList>
    </citation>
    <scope>NUCLEOTIDE SEQUENCE</scope>
    <source>
        <tissue evidence="1">Brain</tissue>
    </source>
</reference>
<gene>
    <name evidence="1" type="primary">Nfu_g_1_024496</name>
</gene>
<protein>
    <submittedName>
        <fullName evidence="1">DDE superfamily endonuclease</fullName>
    </submittedName>
</protein>
<accession>A0A1A8A8K2</accession>
<feature type="non-terminal residue" evidence="1">
    <location>
        <position position="1"/>
    </location>
</feature>